<dbReference type="AlphaFoldDB" id="A0AAV7ITY1"/>
<organism evidence="2 3">
    <name type="scientific">Cotesia glomerata</name>
    <name type="common">Lepidopteran parasitic wasp</name>
    <name type="synonym">Apanteles glomeratus</name>
    <dbReference type="NCBI Taxonomy" id="32391"/>
    <lineage>
        <taxon>Eukaryota</taxon>
        <taxon>Metazoa</taxon>
        <taxon>Ecdysozoa</taxon>
        <taxon>Arthropoda</taxon>
        <taxon>Hexapoda</taxon>
        <taxon>Insecta</taxon>
        <taxon>Pterygota</taxon>
        <taxon>Neoptera</taxon>
        <taxon>Endopterygota</taxon>
        <taxon>Hymenoptera</taxon>
        <taxon>Apocrita</taxon>
        <taxon>Ichneumonoidea</taxon>
        <taxon>Braconidae</taxon>
        <taxon>Microgastrinae</taxon>
        <taxon>Cotesia</taxon>
    </lineage>
</organism>
<reference evidence="2 3" key="1">
    <citation type="journal article" date="2021" name="J. Hered.">
        <title>A chromosome-level genome assembly of the parasitoid wasp, Cotesia glomerata (Hymenoptera: Braconidae).</title>
        <authorList>
            <person name="Pinto B.J."/>
            <person name="Weis J.J."/>
            <person name="Gamble T."/>
            <person name="Ode P.J."/>
            <person name="Paul R."/>
            <person name="Zaspel J.M."/>
        </authorList>
    </citation>
    <scope>NUCLEOTIDE SEQUENCE [LARGE SCALE GENOMIC DNA]</scope>
    <source>
        <strain evidence="2">CgM1</strain>
    </source>
</reference>
<dbReference type="Gene3D" id="1.10.10.2590">
    <property type="entry name" value="BEN domain"/>
    <property type="match status" value="1"/>
</dbReference>
<proteinExistence type="predicted"/>
<dbReference type="Proteomes" id="UP000826195">
    <property type="component" value="Unassembled WGS sequence"/>
</dbReference>
<gene>
    <name evidence="2" type="ORF">KQX54_011593</name>
</gene>
<evidence type="ECO:0000256" key="1">
    <source>
        <dbReference type="SAM" id="MobiDB-lite"/>
    </source>
</evidence>
<feature type="compositionally biased region" description="Basic residues" evidence="1">
    <location>
        <begin position="138"/>
        <end position="147"/>
    </location>
</feature>
<feature type="region of interest" description="Disordered" evidence="1">
    <location>
        <begin position="126"/>
        <end position="167"/>
    </location>
</feature>
<sequence length="399" mass="44825">MSAPKIPLLALVQWIGGEYDLTYTAGVPVDWIFDFDPSTFESVDEDVSYVIEWRESSKNKKPKKGWKCFDARVVMVSRSLNSLERELAILEGIISPLRPERTLETIRNNLKNPVKRTLGDALIDSDGVQSEIPDSSGKKKKKKKKNEKTKDTVIEENENGAGNAGLEVPRVEEENPDLEVPRIEEENPDLEVAVVEEEIVGVNQDQILNQQIHRDNQAIKRTLDLLVAEVRNIKASQTEILQRQVGIQNPPQDPNAQVEIGHAGSNVFVSRNQWDTANSRDTFHSMGKSLVKSLFPEEVLLRSNFQGGASKINKNAPQRLGLNRNIMAAIKGFSNATHYESCNFQKIIVGALAFSEAVKQKFPADFKQTLFGMSINNMMTEMRRKAQIAVEIEDQQEAK</sequence>
<accession>A0AAV7ITY1</accession>
<dbReference type="EMBL" id="JAHXZJ010000747">
    <property type="protein sequence ID" value="KAH0557768.1"/>
    <property type="molecule type" value="Genomic_DNA"/>
</dbReference>
<comment type="caution">
    <text evidence="2">The sequence shown here is derived from an EMBL/GenBank/DDBJ whole genome shotgun (WGS) entry which is preliminary data.</text>
</comment>
<name>A0AAV7ITY1_COTGL</name>
<evidence type="ECO:0000313" key="3">
    <source>
        <dbReference type="Proteomes" id="UP000826195"/>
    </source>
</evidence>
<protein>
    <recommendedName>
        <fullName evidence="4">BEN domain-containing protein</fullName>
    </recommendedName>
</protein>
<evidence type="ECO:0008006" key="4">
    <source>
        <dbReference type="Google" id="ProtNLM"/>
    </source>
</evidence>
<keyword evidence="3" id="KW-1185">Reference proteome</keyword>
<evidence type="ECO:0000313" key="2">
    <source>
        <dbReference type="EMBL" id="KAH0557768.1"/>
    </source>
</evidence>